<dbReference type="InterPro" id="IPR008928">
    <property type="entry name" value="6-hairpin_glycosidase_sf"/>
</dbReference>
<dbReference type="PROSITE" id="PS51257">
    <property type="entry name" value="PROKAR_LIPOPROTEIN"/>
    <property type="match status" value="1"/>
</dbReference>
<reference evidence="2" key="2">
    <citation type="submission" date="2020-09" db="EMBL/GenBank/DDBJ databases">
        <authorList>
            <person name="Sun Q."/>
            <person name="Zhou Y."/>
        </authorList>
    </citation>
    <scope>NUCLEOTIDE SEQUENCE</scope>
    <source>
        <strain evidence="2">CGMCC 1.12987</strain>
    </source>
</reference>
<dbReference type="Pfam" id="PF10091">
    <property type="entry name" value="Glycoamylase"/>
    <property type="match status" value="1"/>
</dbReference>
<keyword evidence="3" id="KW-1185">Reference proteome</keyword>
<gene>
    <name evidence="2" type="ORF">GCM10010916_14070</name>
</gene>
<dbReference type="Gene3D" id="1.50.10.140">
    <property type="match status" value="1"/>
</dbReference>
<dbReference type="RefSeq" id="WP_229725000.1">
    <property type="nucleotide sequence ID" value="NZ_BMGR01000004.1"/>
</dbReference>
<dbReference type="GO" id="GO:0005975">
    <property type="term" value="P:carbohydrate metabolic process"/>
    <property type="evidence" value="ECO:0007669"/>
    <property type="project" value="InterPro"/>
</dbReference>
<proteinExistence type="predicted"/>
<evidence type="ECO:0000313" key="3">
    <source>
        <dbReference type="Proteomes" id="UP000644756"/>
    </source>
</evidence>
<dbReference type="AlphaFoldDB" id="A0A917FQQ0"/>
<sequence length="441" mass="49339">MSNRTRLTPGLLLLVLALHMVLAGCGNSVSSDQEKIIDEPLLEEESRKSFDFFWKEANTDPASKGYGLIRDRAPGNPNLSSVASVGFGLTALAIGAEREWISREEARERALGTLNTLWNHAEQINGFFYHFLNMNDATRAGNSEVSIIDTAIAINGAITAGEYFGGEVKELAEQIYSRVDWNWYRDPQRNLFYMGYHPEEGFKGHWDFYAEQLMLYYLAAGSPAHPLDEDMFYSFIRHTGSYKESEPFIHSWFGSIFTYQFSHAWFDLRDKTDEQGIDWWENSVNASIAARLFAIDQSEAFSTFGSDAWGLTASDGPHGYEGKYGSAPSGYSNDAHFVDGTLTPAGALGSIVFTPEESIAALKHFYTFPDLIGAYGLKDAYNTAVSPAWYGSDVIGIDKGITLLMIENYRTGFVWKWFMKNEYVKKGLDIVGMSEKQVSSS</sequence>
<evidence type="ECO:0000259" key="1">
    <source>
        <dbReference type="Pfam" id="PF10091"/>
    </source>
</evidence>
<dbReference type="Proteomes" id="UP000644756">
    <property type="component" value="Unassembled WGS sequence"/>
</dbReference>
<evidence type="ECO:0000313" key="2">
    <source>
        <dbReference type="EMBL" id="GGF98021.1"/>
    </source>
</evidence>
<accession>A0A917FQQ0</accession>
<feature type="domain" description="Glycoamylase-like" evidence="1">
    <location>
        <begin position="205"/>
        <end position="421"/>
    </location>
</feature>
<dbReference type="EMBL" id="BMGR01000004">
    <property type="protein sequence ID" value="GGF98021.1"/>
    <property type="molecule type" value="Genomic_DNA"/>
</dbReference>
<protein>
    <recommendedName>
        <fullName evidence="1">Glycoamylase-like domain-containing protein</fullName>
    </recommendedName>
</protein>
<name>A0A917FQQ0_9BACL</name>
<comment type="caution">
    <text evidence="2">The sequence shown here is derived from an EMBL/GenBank/DDBJ whole genome shotgun (WGS) entry which is preliminary data.</text>
</comment>
<dbReference type="InterPro" id="IPR019282">
    <property type="entry name" value="Glycoamylase-like_cons_dom"/>
</dbReference>
<reference evidence="2" key="1">
    <citation type="journal article" date="2014" name="Int. J. Syst. Evol. Microbiol.">
        <title>Complete genome sequence of Corynebacterium casei LMG S-19264T (=DSM 44701T), isolated from a smear-ripened cheese.</title>
        <authorList>
            <consortium name="US DOE Joint Genome Institute (JGI-PGF)"/>
            <person name="Walter F."/>
            <person name="Albersmeier A."/>
            <person name="Kalinowski J."/>
            <person name="Ruckert C."/>
        </authorList>
    </citation>
    <scope>NUCLEOTIDE SEQUENCE</scope>
    <source>
        <strain evidence="2">CGMCC 1.12987</strain>
    </source>
</reference>
<dbReference type="SUPFAM" id="SSF48208">
    <property type="entry name" value="Six-hairpin glycosidases"/>
    <property type="match status" value="1"/>
</dbReference>
<organism evidence="2 3">
    <name type="scientific">Paenibacillus abyssi</name>
    <dbReference type="NCBI Taxonomy" id="1340531"/>
    <lineage>
        <taxon>Bacteria</taxon>
        <taxon>Bacillati</taxon>
        <taxon>Bacillota</taxon>
        <taxon>Bacilli</taxon>
        <taxon>Bacillales</taxon>
        <taxon>Paenibacillaceae</taxon>
        <taxon>Paenibacillus</taxon>
    </lineage>
</organism>